<keyword evidence="3" id="KW-1185">Reference proteome</keyword>
<dbReference type="EMBL" id="QOVI01000004">
    <property type="protein sequence ID" value="RXG14204.1"/>
    <property type="molecule type" value="Genomic_DNA"/>
</dbReference>
<feature type="compositionally biased region" description="Polar residues" evidence="1">
    <location>
        <begin position="1"/>
        <end position="13"/>
    </location>
</feature>
<sequence>MGSTGSGNFTDYQGFSGGDSKQGGESLENKCNRAFRTELEDVDSSQYFSSKQHLPNVNTEAIIEFNGHRIVALIDNEEIGNLPTKYNYLRQCLTENTYSGLVSNTSTTPINSIIINVSPNA</sequence>
<accession>A0A4Q0NVE1</accession>
<name>A0A4Q0NVE1_9FLAO</name>
<evidence type="ECO:0000256" key="1">
    <source>
        <dbReference type="SAM" id="MobiDB-lite"/>
    </source>
</evidence>
<dbReference type="AlphaFoldDB" id="A0A4Q0NVE1"/>
<evidence type="ECO:0000313" key="3">
    <source>
        <dbReference type="Proteomes" id="UP000289821"/>
    </source>
</evidence>
<organism evidence="2 3">
    <name type="scientific">Leeuwenhoekiella aestuarii</name>
    <dbReference type="NCBI Taxonomy" id="2249426"/>
    <lineage>
        <taxon>Bacteria</taxon>
        <taxon>Pseudomonadati</taxon>
        <taxon>Bacteroidota</taxon>
        <taxon>Flavobacteriia</taxon>
        <taxon>Flavobacteriales</taxon>
        <taxon>Flavobacteriaceae</taxon>
        <taxon>Leeuwenhoekiella</taxon>
    </lineage>
</organism>
<dbReference type="Proteomes" id="UP000289821">
    <property type="component" value="Unassembled WGS sequence"/>
</dbReference>
<gene>
    <name evidence="2" type="ORF">DSM04_104312</name>
</gene>
<comment type="caution">
    <text evidence="2">The sequence shown here is derived from an EMBL/GenBank/DDBJ whole genome shotgun (WGS) entry which is preliminary data.</text>
</comment>
<evidence type="ECO:0000313" key="2">
    <source>
        <dbReference type="EMBL" id="RXG14204.1"/>
    </source>
</evidence>
<feature type="region of interest" description="Disordered" evidence="1">
    <location>
        <begin position="1"/>
        <end position="29"/>
    </location>
</feature>
<protein>
    <submittedName>
        <fullName evidence="2">Uncharacterized protein</fullName>
    </submittedName>
</protein>
<proteinExistence type="predicted"/>
<reference evidence="2 3" key="1">
    <citation type="submission" date="2018-07" db="EMBL/GenBank/DDBJ databases">
        <title>Leeuwenhoekiella genomics.</title>
        <authorList>
            <person name="Tahon G."/>
            <person name="Willems A."/>
        </authorList>
    </citation>
    <scope>NUCLEOTIDE SEQUENCE [LARGE SCALE GENOMIC DNA]</scope>
    <source>
        <strain evidence="2 3">R-50232</strain>
    </source>
</reference>